<evidence type="ECO:0000259" key="2">
    <source>
        <dbReference type="SMART" id="SM00871"/>
    </source>
</evidence>
<proteinExistence type="predicted"/>
<evidence type="ECO:0000313" key="3">
    <source>
        <dbReference type="EMBL" id="MDQ0165406.1"/>
    </source>
</evidence>
<dbReference type="EMBL" id="JAUSTY010000004">
    <property type="protein sequence ID" value="MDQ0165406.1"/>
    <property type="molecule type" value="Genomic_DNA"/>
</dbReference>
<accession>A0ABT9VWN6</accession>
<evidence type="ECO:0000256" key="1">
    <source>
        <dbReference type="SAM" id="MobiDB-lite"/>
    </source>
</evidence>
<feature type="region of interest" description="Disordered" evidence="1">
    <location>
        <begin position="1"/>
        <end position="22"/>
    </location>
</feature>
<protein>
    <submittedName>
        <fullName evidence="3">Transcriptional regulator YdeE</fullName>
    </submittedName>
</protein>
<dbReference type="Proteomes" id="UP001235840">
    <property type="component" value="Unassembled WGS sequence"/>
</dbReference>
<dbReference type="Pfam" id="PF14526">
    <property type="entry name" value="Cass2"/>
    <property type="match status" value="1"/>
</dbReference>
<feature type="compositionally biased region" description="Basic and acidic residues" evidence="1">
    <location>
        <begin position="1"/>
        <end position="17"/>
    </location>
</feature>
<dbReference type="SMART" id="SM00871">
    <property type="entry name" value="AraC_E_bind"/>
    <property type="match status" value="1"/>
</dbReference>
<dbReference type="InterPro" id="IPR011256">
    <property type="entry name" value="Reg_factor_effector_dom_sf"/>
</dbReference>
<dbReference type="InterPro" id="IPR010499">
    <property type="entry name" value="AraC_E-bd"/>
</dbReference>
<dbReference type="SUPFAM" id="SSF55136">
    <property type="entry name" value="Probable bacterial effector-binding domain"/>
    <property type="match status" value="1"/>
</dbReference>
<sequence>MGEPMKKNVDKANRPEGYKPQSIPGALKLLQNKIEKRGTEAVMSAEVVTVESFKLLVLKANGSMEGSGLGKDIRRAWQELKNKLVNDSLAIDAEVGYVLYDQGHMQQPDGSLDAWVGVKVDSFDNAPAGVEQMVLPTRKYAKTSCQCKGREKMGERYQFLGKWIEQEGHQVDYNLGAFTLEPNYLNSINTFEIPADEVHEYDFDILYPIISL</sequence>
<organism evidence="3 4">
    <name type="scientific">Caldalkalibacillus horti</name>
    <dbReference type="NCBI Taxonomy" id="77523"/>
    <lineage>
        <taxon>Bacteria</taxon>
        <taxon>Bacillati</taxon>
        <taxon>Bacillota</taxon>
        <taxon>Bacilli</taxon>
        <taxon>Bacillales</taxon>
        <taxon>Bacillaceae</taxon>
        <taxon>Caldalkalibacillus</taxon>
    </lineage>
</organism>
<comment type="caution">
    <text evidence="3">The sequence shown here is derived from an EMBL/GenBank/DDBJ whole genome shotgun (WGS) entry which is preliminary data.</text>
</comment>
<evidence type="ECO:0000313" key="4">
    <source>
        <dbReference type="Proteomes" id="UP001235840"/>
    </source>
</evidence>
<reference evidence="3 4" key="1">
    <citation type="submission" date="2023-07" db="EMBL/GenBank/DDBJ databases">
        <title>Genomic Encyclopedia of Type Strains, Phase IV (KMG-IV): sequencing the most valuable type-strain genomes for metagenomic binning, comparative biology and taxonomic classification.</title>
        <authorList>
            <person name="Goeker M."/>
        </authorList>
    </citation>
    <scope>NUCLEOTIDE SEQUENCE [LARGE SCALE GENOMIC DNA]</scope>
    <source>
        <strain evidence="3 4">DSM 12751</strain>
    </source>
</reference>
<dbReference type="RefSeq" id="WP_307392469.1">
    <property type="nucleotide sequence ID" value="NZ_BAAADK010000045.1"/>
</dbReference>
<dbReference type="InterPro" id="IPR029441">
    <property type="entry name" value="Cass2"/>
</dbReference>
<name>A0ABT9VWN6_9BACI</name>
<keyword evidence="4" id="KW-1185">Reference proteome</keyword>
<dbReference type="Gene3D" id="3.20.80.10">
    <property type="entry name" value="Regulatory factor, effector binding domain"/>
    <property type="match status" value="1"/>
</dbReference>
<gene>
    <name evidence="3" type="ORF">J2S11_001306</name>
</gene>
<feature type="domain" description="AraC effector-binding" evidence="2">
    <location>
        <begin position="43"/>
        <end position="210"/>
    </location>
</feature>